<keyword evidence="3" id="KW-1185">Reference proteome</keyword>
<evidence type="ECO:0000256" key="1">
    <source>
        <dbReference type="SAM" id="MobiDB-lite"/>
    </source>
</evidence>
<organism evidence="2 3">
    <name type="scientific">Methanoculleus nereidis</name>
    <dbReference type="NCBI Taxonomy" id="2735141"/>
    <lineage>
        <taxon>Archaea</taxon>
        <taxon>Methanobacteriati</taxon>
        <taxon>Methanobacteriota</taxon>
        <taxon>Stenosarchaea group</taxon>
        <taxon>Methanomicrobia</taxon>
        <taxon>Methanomicrobiales</taxon>
        <taxon>Methanomicrobiaceae</taxon>
        <taxon>Methanoculleus</taxon>
    </lineage>
</organism>
<dbReference type="Proteomes" id="UP001273768">
    <property type="component" value="Unassembled WGS sequence"/>
</dbReference>
<name>A0ABU3Z2S0_9EURY</name>
<evidence type="ECO:0000313" key="3">
    <source>
        <dbReference type="Proteomes" id="UP001273768"/>
    </source>
</evidence>
<protein>
    <submittedName>
        <fullName evidence="2">Uncharacterized protein</fullName>
    </submittedName>
</protein>
<gene>
    <name evidence="2" type="ORF">HL657_08000</name>
</gene>
<comment type="caution">
    <text evidence="2">The sequence shown here is derived from an EMBL/GenBank/DDBJ whole genome shotgun (WGS) entry which is preliminary data.</text>
</comment>
<proteinExistence type="predicted"/>
<evidence type="ECO:0000313" key="2">
    <source>
        <dbReference type="EMBL" id="MDV4343108.1"/>
    </source>
</evidence>
<feature type="region of interest" description="Disordered" evidence="1">
    <location>
        <begin position="1"/>
        <end position="35"/>
    </location>
</feature>
<reference evidence="2 3" key="1">
    <citation type="submission" date="2020-05" db="EMBL/GenBank/DDBJ databases">
        <title>Isolation and characterization of methanoarchaea from a cold seep at offshore SW Taiwan.</title>
        <authorList>
            <person name="Chen Y.-W."/>
            <person name="Chen S.-C."/>
            <person name="Lai M.-C."/>
        </authorList>
    </citation>
    <scope>NUCLEOTIDE SEQUENCE [LARGE SCALE GENOMIC DNA]</scope>
    <source>
        <strain evidence="2 3">YWC-01</strain>
    </source>
</reference>
<dbReference type="RefSeq" id="WP_317296294.1">
    <property type="nucleotide sequence ID" value="NZ_JABFFQ010000005.1"/>
</dbReference>
<feature type="compositionally biased region" description="Basic and acidic residues" evidence="1">
    <location>
        <begin position="1"/>
        <end position="20"/>
    </location>
</feature>
<accession>A0ABU3Z2S0</accession>
<dbReference type="EMBL" id="JABFFQ010000005">
    <property type="protein sequence ID" value="MDV4343108.1"/>
    <property type="molecule type" value="Genomic_DNA"/>
</dbReference>
<sequence>MREIGQSAREPRRTPRREARQLSGRPLAGFPDEELDPYTARDVRVAYW</sequence>